<protein>
    <submittedName>
        <fullName evidence="2">Uncharacterized protein</fullName>
    </submittedName>
</protein>
<dbReference type="AlphaFoldDB" id="A0A396I032"/>
<dbReference type="Proteomes" id="UP000265566">
    <property type="component" value="Chromosome 4"/>
</dbReference>
<evidence type="ECO:0000313" key="3">
    <source>
        <dbReference type="Proteomes" id="UP000265566"/>
    </source>
</evidence>
<dbReference type="Gramene" id="rna20896">
    <property type="protein sequence ID" value="RHN58939.1"/>
    <property type="gene ID" value="gene20896"/>
</dbReference>
<accession>A0A396I032</accession>
<reference evidence="3" key="1">
    <citation type="journal article" date="2018" name="Nat. Plants">
        <title>Whole-genome landscape of Medicago truncatula symbiotic genes.</title>
        <authorList>
            <person name="Pecrix Y."/>
            <person name="Staton S.E."/>
            <person name="Sallet E."/>
            <person name="Lelandais-Briere C."/>
            <person name="Moreau S."/>
            <person name="Carrere S."/>
            <person name="Blein T."/>
            <person name="Jardinaud M.F."/>
            <person name="Latrasse D."/>
            <person name="Zouine M."/>
            <person name="Zahm M."/>
            <person name="Kreplak J."/>
            <person name="Mayjonade B."/>
            <person name="Satge C."/>
            <person name="Perez M."/>
            <person name="Cauet S."/>
            <person name="Marande W."/>
            <person name="Chantry-Darmon C."/>
            <person name="Lopez-Roques C."/>
            <person name="Bouchez O."/>
            <person name="Berard A."/>
            <person name="Debelle F."/>
            <person name="Munos S."/>
            <person name="Bendahmane A."/>
            <person name="Berges H."/>
            <person name="Niebel A."/>
            <person name="Buitink J."/>
            <person name="Frugier F."/>
            <person name="Benhamed M."/>
            <person name="Crespi M."/>
            <person name="Gouzy J."/>
            <person name="Gamas P."/>
        </authorList>
    </citation>
    <scope>NUCLEOTIDE SEQUENCE [LARGE SCALE GENOMIC DNA]</scope>
    <source>
        <strain evidence="3">cv. Jemalong A17</strain>
    </source>
</reference>
<comment type="caution">
    <text evidence="2">The sequence shown here is derived from an EMBL/GenBank/DDBJ whole genome shotgun (WGS) entry which is preliminary data.</text>
</comment>
<proteinExistence type="predicted"/>
<dbReference type="EMBL" id="PSQE01000004">
    <property type="protein sequence ID" value="RHN58939.1"/>
    <property type="molecule type" value="Genomic_DNA"/>
</dbReference>
<organism evidence="2 3">
    <name type="scientific">Medicago truncatula</name>
    <name type="common">Barrel medic</name>
    <name type="synonym">Medicago tribuloides</name>
    <dbReference type="NCBI Taxonomy" id="3880"/>
    <lineage>
        <taxon>Eukaryota</taxon>
        <taxon>Viridiplantae</taxon>
        <taxon>Streptophyta</taxon>
        <taxon>Embryophyta</taxon>
        <taxon>Tracheophyta</taxon>
        <taxon>Spermatophyta</taxon>
        <taxon>Magnoliopsida</taxon>
        <taxon>eudicotyledons</taxon>
        <taxon>Gunneridae</taxon>
        <taxon>Pentapetalae</taxon>
        <taxon>rosids</taxon>
        <taxon>fabids</taxon>
        <taxon>Fabales</taxon>
        <taxon>Fabaceae</taxon>
        <taxon>Papilionoideae</taxon>
        <taxon>50 kb inversion clade</taxon>
        <taxon>NPAAA clade</taxon>
        <taxon>Hologalegina</taxon>
        <taxon>IRL clade</taxon>
        <taxon>Trifolieae</taxon>
        <taxon>Medicago</taxon>
    </lineage>
</organism>
<gene>
    <name evidence="2" type="ORF">MtrunA17_Chr4g0007781</name>
</gene>
<name>A0A396I032_MEDTR</name>
<evidence type="ECO:0000313" key="2">
    <source>
        <dbReference type="EMBL" id="RHN58939.1"/>
    </source>
</evidence>
<evidence type="ECO:0000256" key="1">
    <source>
        <dbReference type="SAM" id="MobiDB-lite"/>
    </source>
</evidence>
<feature type="region of interest" description="Disordered" evidence="1">
    <location>
        <begin position="1"/>
        <end position="20"/>
    </location>
</feature>
<sequence>MVVEKRGKGGKEYRERDSTIGNHQFRKTRARVGILEISKTHYLELRVAEFVVAYHPSHS</sequence>
<feature type="compositionally biased region" description="Basic and acidic residues" evidence="1">
    <location>
        <begin position="1"/>
        <end position="18"/>
    </location>
</feature>